<feature type="compositionally biased region" description="Polar residues" evidence="2">
    <location>
        <begin position="203"/>
        <end position="212"/>
    </location>
</feature>
<evidence type="ECO:0000256" key="2">
    <source>
        <dbReference type="SAM" id="MobiDB-lite"/>
    </source>
</evidence>
<dbReference type="InterPro" id="IPR050300">
    <property type="entry name" value="GDXG_lipolytic_enzyme"/>
</dbReference>
<dbReference type="Proteomes" id="UP000324022">
    <property type="component" value="Unassembled WGS sequence"/>
</dbReference>
<dbReference type="GO" id="GO:0016787">
    <property type="term" value="F:hydrolase activity"/>
    <property type="evidence" value="ECO:0007669"/>
    <property type="project" value="UniProtKB-KW"/>
</dbReference>
<dbReference type="Gene3D" id="3.40.50.1820">
    <property type="entry name" value="alpha/beta hydrolase"/>
    <property type="match status" value="1"/>
</dbReference>
<sequence>MVETASGHHSYLEVPSWSIYHPTPFPRLEQRWFPPRHQQTLEHTLSSSFISILRLIYVLLLVFPLHVTAALVSHVIYPKATWLERGYGRGRFPTRLPSWGIGQTIGVPLVASLFWALVYGTPKGMGWREERTIPAMSKRLFGRGHEGWCIDAESVTLPPLPTEIAPQPVVNGHNSSLKDSHDGLRKRSSNGSSKKPFVERAAQATSPPSTDTAPEPTPYDALKEKIPLDILRGAIRGSAFSVNPVPVPAFWQWKSVASSVAHAHVTSVKPGNDLSGIGSGPAISPSERMVLFFVGGGYHSGHAPQGPLSWTVCRQTSLRVLGVNFRKATKDTLAFPAALQDALAAWIYVTKRLHFRPDNVILMGDSAGGGLALSLQLYLSALEWSRKEGETGLGRAKKLVLHSPMTDLTLQGESFIANQGVDIISPYMCSLARDNYLRHFIPIPGRTNPHLPGKQKILGRANVDRIAARYDIDPYTLSVEIETSEHFERELGRLAEELPETIMELGAFHPLFSMGLDARENRYLAQALRLLKPSRKEREAELEVLVTAGSGEIFVDQIRLFTRNLLNLNHVAESRLEDGKKKGDDKVKVSLVECVDWHHVFAYMNLPGKVKGQVDDLVKSFMLA</sequence>
<evidence type="ECO:0000256" key="1">
    <source>
        <dbReference type="ARBA" id="ARBA00022801"/>
    </source>
</evidence>
<proteinExistence type="predicted"/>
<dbReference type="AlphaFoldDB" id="A0A5C3EDC0"/>
<evidence type="ECO:0000259" key="4">
    <source>
        <dbReference type="Pfam" id="PF07859"/>
    </source>
</evidence>
<feature type="transmembrane region" description="Helical" evidence="3">
    <location>
        <begin position="55"/>
        <end position="77"/>
    </location>
</feature>
<dbReference type="InterPro" id="IPR013094">
    <property type="entry name" value="AB_hydrolase_3"/>
</dbReference>
<organism evidence="5 6">
    <name type="scientific">Ustilago trichophora</name>
    <dbReference type="NCBI Taxonomy" id="86804"/>
    <lineage>
        <taxon>Eukaryota</taxon>
        <taxon>Fungi</taxon>
        <taxon>Dikarya</taxon>
        <taxon>Basidiomycota</taxon>
        <taxon>Ustilaginomycotina</taxon>
        <taxon>Ustilaginomycetes</taxon>
        <taxon>Ustilaginales</taxon>
        <taxon>Ustilaginaceae</taxon>
        <taxon>Ustilago</taxon>
    </lineage>
</organism>
<name>A0A5C3EDC0_9BASI</name>
<feature type="compositionally biased region" description="Basic and acidic residues" evidence="2">
    <location>
        <begin position="176"/>
        <end position="185"/>
    </location>
</feature>
<feature type="domain" description="Alpha/beta hydrolase fold-3" evidence="4">
    <location>
        <begin position="290"/>
        <end position="437"/>
    </location>
</feature>
<dbReference type="PANTHER" id="PTHR48081">
    <property type="entry name" value="AB HYDROLASE SUPERFAMILY PROTEIN C4A8.06C"/>
    <property type="match status" value="1"/>
</dbReference>
<feature type="region of interest" description="Disordered" evidence="2">
    <location>
        <begin position="161"/>
        <end position="220"/>
    </location>
</feature>
<dbReference type="Pfam" id="PF07859">
    <property type="entry name" value="Abhydrolase_3"/>
    <property type="match status" value="1"/>
</dbReference>
<keyword evidence="3" id="KW-1133">Transmembrane helix</keyword>
<keyword evidence="6" id="KW-1185">Reference proteome</keyword>
<dbReference type="InterPro" id="IPR029058">
    <property type="entry name" value="AB_hydrolase_fold"/>
</dbReference>
<evidence type="ECO:0000313" key="5">
    <source>
        <dbReference type="EMBL" id="SPO28482.1"/>
    </source>
</evidence>
<protein>
    <recommendedName>
        <fullName evidence="4">Alpha/beta hydrolase fold-3 domain-containing protein</fullName>
    </recommendedName>
</protein>
<keyword evidence="1" id="KW-0378">Hydrolase</keyword>
<keyword evidence="3" id="KW-0472">Membrane</keyword>
<accession>A0A5C3EDC0</accession>
<keyword evidence="3" id="KW-0812">Transmembrane</keyword>
<feature type="transmembrane region" description="Helical" evidence="3">
    <location>
        <begin position="97"/>
        <end position="118"/>
    </location>
</feature>
<dbReference type="EMBL" id="OOIN01000022">
    <property type="protein sequence ID" value="SPO28482.1"/>
    <property type="molecule type" value="Genomic_DNA"/>
</dbReference>
<gene>
    <name evidence="5" type="ORF">UTRI_04879</name>
</gene>
<dbReference type="PANTHER" id="PTHR48081:SF8">
    <property type="entry name" value="ALPHA_BETA HYDROLASE FOLD-3 DOMAIN-CONTAINING PROTEIN-RELATED"/>
    <property type="match status" value="1"/>
</dbReference>
<reference evidence="5 6" key="1">
    <citation type="submission" date="2018-03" db="EMBL/GenBank/DDBJ databases">
        <authorList>
            <person name="Guldener U."/>
        </authorList>
    </citation>
    <scope>NUCLEOTIDE SEQUENCE [LARGE SCALE GENOMIC DNA]</scope>
    <source>
        <strain evidence="5 6">NBRC100155</strain>
    </source>
</reference>
<evidence type="ECO:0000313" key="6">
    <source>
        <dbReference type="Proteomes" id="UP000324022"/>
    </source>
</evidence>
<dbReference type="SUPFAM" id="SSF53474">
    <property type="entry name" value="alpha/beta-Hydrolases"/>
    <property type="match status" value="1"/>
</dbReference>
<dbReference type="OrthoDB" id="2152029at2759"/>
<evidence type="ECO:0000256" key="3">
    <source>
        <dbReference type="SAM" id="Phobius"/>
    </source>
</evidence>